<dbReference type="AlphaFoldDB" id="A0A8K0GCU6"/>
<organism evidence="4 5">
    <name type="scientific">Ignelater luminosus</name>
    <name type="common">Cucubano</name>
    <name type="synonym">Pyrophorus luminosus</name>
    <dbReference type="NCBI Taxonomy" id="2038154"/>
    <lineage>
        <taxon>Eukaryota</taxon>
        <taxon>Metazoa</taxon>
        <taxon>Ecdysozoa</taxon>
        <taxon>Arthropoda</taxon>
        <taxon>Hexapoda</taxon>
        <taxon>Insecta</taxon>
        <taxon>Pterygota</taxon>
        <taxon>Neoptera</taxon>
        <taxon>Endopterygota</taxon>
        <taxon>Coleoptera</taxon>
        <taxon>Polyphaga</taxon>
        <taxon>Elateriformia</taxon>
        <taxon>Elateroidea</taxon>
        <taxon>Elateridae</taxon>
        <taxon>Agrypninae</taxon>
        <taxon>Pyrophorini</taxon>
        <taxon>Ignelater</taxon>
    </lineage>
</organism>
<accession>A0A8K0GCU6</accession>
<feature type="domain" description="DDE Tnp4" evidence="3">
    <location>
        <begin position="69"/>
        <end position="131"/>
    </location>
</feature>
<dbReference type="Pfam" id="PF13359">
    <property type="entry name" value="DDE_Tnp_4"/>
    <property type="match status" value="1"/>
</dbReference>
<dbReference type="Proteomes" id="UP000801492">
    <property type="component" value="Unassembled WGS sequence"/>
</dbReference>
<gene>
    <name evidence="4" type="ORF">ILUMI_11878</name>
</gene>
<proteinExistence type="predicted"/>
<evidence type="ECO:0000256" key="1">
    <source>
        <dbReference type="ARBA" id="ARBA00001968"/>
    </source>
</evidence>
<evidence type="ECO:0000313" key="5">
    <source>
        <dbReference type="Proteomes" id="UP000801492"/>
    </source>
</evidence>
<dbReference type="GO" id="GO:0046872">
    <property type="term" value="F:metal ion binding"/>
    <property type="evidence" value="ECO:0007669"/>
    <property type="project" value="UniProtKB-KW"/>
</dbReference>
<comment type="cofactor">
    <cofactor evidence="1">
        <name>a divalent metal cation</name>
        <dbReference type="ChEBI" id="CHEBI:60240"/>
    </cofactor>
</comment>
<name>A0A8K0GCU6_IGNLU</name>
<evidence type="ECO:0000313" key="4">
    <source>
        <dbReference type="EMBL" id="KAF2894286.1"/>
    </source>
</evidence>
<keyword evidence="5" id="KW-1185">Reference proteome</keyword>
<reference evidence="4" key="1">
    <citation type="submission" date="2019-08" db="EMBL/GenBank/DDBJ databases">
        <title>The genome of the North American firefly Photinus pyralis.</title>
        <authorList>
            <consortium name="Photinus pyralis genome working group"/>
            <person name="Fallon T.R."/>
            <person name="Sander Lower S.E."/>
            <person name="Weng J.-K."/>
        </authorList>
    </citation>
    <scope>NUCLEOTIDE SEQUENCE</scope>
    <source>
        <strain evidence="4">TRF0915ILg1</strain>
        <tissue evidence="4">Whole body</tissue>
    </source>
</reference>
<dbReference type="EMBL" id="VTPC01007154">
    <property type="protein sequence ID" value="KAF2894286.1"/>
    <property type="molecule type" value="Genomic_DNA"/>
</dbReference>
<evidence type="ECO:0000259" key="3">
    <source>
        <dbReference type="Pfam" id="PF13359"/>
    </source>
</evidence>
<dbReference type="InterPro" id="IPR027806">
    <property type="entry name" value="HARBI1_dom"/>
</dbReference>
<protein>
    <recommendedName>
        <fullName evidence="3">DDE Tnp4 domain-containing protein</fullName>
    </recommendedName>
</protein>
<keyword evidence="2" id="KW-0479">Metal-binding</keyword>
<sequence length="138" mass="15813">MTENVLCCALYIEKIPGPFQRDGKKLSCTRNSRHRTSSTIVKWPSDEEAKRIDYEFSQKQSIEEVIGAIDGLHVLIIRKGRNQNAYCNRKATHSIILHEVVDSRRFIDVFAGEPGSLHDTRVFNRSALYFKAVNFIIS</sequence>
<evidence type="ECO:0000256" key="2">
    <source>
        <dbReference type="ARBA" id="ARBA00022723"/>
    </source>
</evidence>
<comment type="caution">
    <text evidence="4">The sequence shown here is derived from an EMBL/GenBank/DDBJ whole genome shotgun (WGS) entry which is preliminary data.</text>
</comment>
<dbReference type="OrthoDB" id="2668416at2759"/>